<evidence type="ECO:0000256" key="5">
    <source>
        <dbReference type="SAM" id="MobiDB-lite"/>
    </source>
</evidence>
<dbReference type="GO" id="GO:0003682">
    <property type="term" value="F:chromatin binding"/>
    <property type="evidence" value="ECO:0007669"/>
    <property type="project" value="TreeGrafter"/>
</dbReference>
<dbReference type="GO" id="GO:0005739">
    <property type="term" value="C:mitochondrion"/>
    <property type="evidence" value="ECO:0007669"/>
    <property type="project" value="GOC"/>
</dbReference>
<dbReference type="GO" id="GO:0042393">
    <property type="term" value="F:histone binding"/>
    <property type="evidence" value="ECO:0007669"/>
    <property type="project" value="TreeGrafter"/>
</dbReference>
<gene>
    <name evidence="6" type="primary">STPG1</name>
</gene>
<dbReference type="PANTHER" id="PTHR35678">
    <property type="entry name" value="PROTEIN STPG4"/>
    <property type="match status" value="1"/>
</dbReference>
<evidence type="ECO:0000313" key="6">
    <source>
        <dbReference type="Ensembl" id="ENSLLTP00000022946.1"/>
    </source>
</evidence>
<organism evidence="6 7">
    <name type="scientific">Laticauda laticaudata</name>
    <name type="common">Blue-ringed sea krait</name>
    <name type="synonym">Blue-lipped sea krait</name>
    <dbReference type="NCBI Taxonomy" id="8630"/>
    <lineage>
        <taxon>Eukaryota</taxon>
        <taxon>Metazoa</taxon>
        <taxon>Chordata</taxon>
        <taxon>Craniata</taxon>
        <taxon>Vertebrata</taxon>
        <taxon>Euteleostomi</taxon>
        <taxon>Lepidosauria</taxon>
        <taxon>Squamata</taxon>
        <taxon>Bifurcata</taxon>
        <taxon>Unidentata</taxon>
        <taxon>Episquamata</taxon>
        <taxon>Toxicofera</taxon>
        <taxon>Serpentes</taxon>
        <taxon>Colubroidea</taxon>
        <taxon>Elapidae</taxon>
        <taxon>Laticaudinae</taxon>
        <taxon>Laticauda</taxon>
    </lineage>
</organism>
<dbReference type="GO" id="GO:0043065">
    <property type="term" value="P:positive regulation of apoptotic process"/>
    <property type="evidence" value="ECO:0007669"/>
    <property type="project" value="Ensembl"/>
</dbReference>
<protein>
    <submittedName>
        <fullName evidence="6">Sperm tail PG-rich repeat containing 1</fullName>
    </submittedName>
</protein>
<dbReference type="Proteomes" id="UP000694406">
    <property type="component" value="Unplaced"/>
</dbReference>
<dbReference type="GO" id="GO:0044727">
    <property type="term" value="P:epigenetic programing of male pronucleus"/>
    <property type="evidence" value="ECO:0007669"/>
    <property type="project" value="TreeGrafter"/>
</dbReference>
<name>A0A8C5SVB3_LATLA</name>
<proteinExistence type="predicted"/>
<dbReference type="PANTHER" id="PTHR35678:SF1">
    <property type="entry name" value="PROTEIN STPG4"/>
    <property type="match status" value="1"/>
</dbReference>
<dbReference type="GO" id="GO:1902110">
    <property type="term" value="P:positive regulation of mitochondrial membrane permeability involved in apoptotic process"/>
    <property type="evidence" value="ECO:0007669"/>
    <property type="project" value="Ensembl"/>
</dbReference>
<dbReference type="AlphaFoldDB" id="A0A8C5SVB3"/>
<dbReference type="InterPro" id="IPR010736">
    <property type="entry name" value="SHIPPO-rpt"/>
</dbReference>
<sequence>MNSLSQTFPIPTKSSANQNLTPDNTERDAPYSSIPLKYYAKVISNTEKIGFNSQAKRFQYAENENPGPGLYNIIHQSMLLDNVSQSRKGTCFFPSLDVRIAHQRIPNYPASNAYDISPTLHAKKDFSLGYSSMFHPPFARKIAKKTGPAPNQYNIAVDFCKQNYSAKSVFSSKTKRTISCSSKEQRPSPCHYRIKDSLIRASPPVLVSCFRSKTGRATDPETLSPGPAAYQQQLETPIGPSKRFSGLRKCILNFSAPAVPPPQNPPLPGPGQYDIVDYTAPSKHYISSAVFVSNTKRWTGDKLHKDIPGPGVSDGHHPCSFLCLAQDQPIKAPFQTV</sequence>
<feature type="compositionally biased region" description="Polar residues" evidence="5">
    <location>
        <begin position="1"/>
        <end position="23"/>
    </location>
</feature>
<dbReference type="GO" id="GO:0001940">
    <property type="term" value="C:male pronucleus"/>
    <property type="evidence" value="ECO:0007669"/>
    <property type="project" value="TreeGrafter"/>
</dbReference>
<comment type="subcellular location">
    <subcellularLocation>
        <location evidence="2">Cytoplasm</location>
    </subcellularLocation>
    <subcellularLocation>
        <location evidence="1">Nucleus</location>
    </subcellularLocation>
</comment>
<evidence type="ECO:0000313" key="7">
    <source>
        <dbReference type="Proteomes" id="UP000694406"/>
    </source>
</evidence>
<reference evidence="6" key="2">
    <citation type="submission" date="2025-09" db="UniProtKB">
        <authorList>
            <consortium name="Ensembl"/>
        </authorList>
    </citation>
    <scope>IDENTIFICATION</scope>
</reference>
<dbReference type="GO" id="GO:0001939">
    <property type="term" value="C:female pronucleus"/>
    <property type="evidence" value="ECO:0007669"/>
    <property type="project" value="TreeGrafter"/>
</dbReference>
<feature type="region of interest" description="Disordered" evidence="5">
    <location>
        <begin position="1"/>
        <end position="28"/>
    </location>
</feature>
<evidence type="ECO:0000256" key="4">
    <source>
        <dbReference type="ARBA" id="ARBA00023242"/>
    </source>
</evidence>
<evidence type="ECO:0000256" key="3">
    <source>
        <dbReference type="ARBA" id="ARBA00022490"/>
    </source>
</evidence>
<evidence type="ECO:0000256" key="1">
    <source>
        <dbReference type="ARBA" id="ARBA00004123"/>
    </source>
</evidence>
<evidence type="ECO:0000256" key="2">
    <source>
        <dbReference type="ARBA" id="ARBA00004496"/>
    </source>
</evidence>
<dbReference type="Pfam" id="PF07004">
    <property type="entry name" value="SHIPPO-rpt"/>
    <property type="match status" value="1"/>
</dbReference>
<dbReference type="Ensembl" id="ENSLLTT00000023796.1">
    <property type="protein sequence ID" value="ENSLLTP00000022946.1"/>
    <property type="gene ID" value="ENSLLTG00000017005.1"/>
</dbReference>
<keyword evidence="3" id="KW-0963">Cytoplasm</keyword>
<accession>A0A8C5SVB3</accession>
<keyword evidence="4" id="KW-0539">Nucleus</keyword>
<dbReference type="GO" id="GO:0042585">
    <property type="term" value="C:germinal vesicle"/>
    <property type="evidence" value="ECO:0007669"/>
    <property type="project" value="TreeGrafter"/>
</dbReference>
<keyword evidence="7" id="KW-1185">Reference proteome</keyword>
<reference evidence="6" key="1">
    <citation type="submission" date="2025-08" db="UniProtKB">
        <authorList>
            <consortium name="Ensembl"/>
        </authorList>
    </citation>
    <scope>IDENTIFICATION</scope>
</reference>
<dbReference type="GeneTree" id="ENSGT00390000011598"/>